<dbReference type="PANTHER" id="PTHR13068:SF130">
    <property type="entry name" value="TRANSCRIPTION TERMINATION FACTOR MTERF6, CHLOROPLASTIC_MITOCHONDRIAL-LIKE"/>
    <property type="match status" value="1"/>
</dbReference>
<keyword evidence="2" id="KW-0805">Transcription regulation</keyword>
<name>A0ABC8V0K9_9AQUA</name>
<evidence type="ECO:0000313" key="4">
    <source>
        <dbReference type="EMBL" id="CAK9186439.1"/>
    </source>
</evidence>
<dbReference type="Proteomes" id="UP001642360">
    <property type="component" value="Unassembled WGS sequence"/>
</dbReference>
<gene>
    <name evidence="4" type="ORF">ILEXP_LOCUS56932</name>
</gene>
<reference evidence="4 5" key="1">
    <citation type="submission" date="2024-02" db="EMBL/GenBank/DDBJ databases">
        <authorList>
            <person name="Vignale AGUSTIN F."/>
            <person name="Sosa J E."/>
            <person name="Modenutti C."/>
        </authorList>
    </citation>
    <scope>NUCLEOTIDE SEQUENCE [LARGE SCALE GENOMIC DNA]</scope>
</reference>
<comment type="caution">
    <text evidence="4">The sequence shown here is derived from an EMBL/GenBank/DDBJ whole genome shotgun (WGS) entry which is preliminary data.</text>
</comment>
<dbReference type="EMBL" id="CAUOFW020009580">
    <property type="protein sequence ID" value="CAK9186439.1"/>
    <property type="molecule type" value="Genomic_DNA"/>
</dbReference>
<keyword evidence="5" id="KW-1185">Reference proteome</keyword>
<evidence type="ECO:0000313" key="5">
    <source>
        <dbReference type="Proteomes" id="UP001642360"/>
    </source>
</evidence>
<dbReference type="PANTHER" id="PTHR13068">
    <property type="entry name" value="CGI-12 PROTEIN-RELATED"/>
    <property type="match status" value="1"/>
</dbReference>
<dbReference type="Gene3D" id="1.25.70.10">
    <property type="entry name" value="Transcription termination factor 3, mitochondrial"/>
    <property type="match status" value="1"/>
</dbReference>
<keyword evidence="3" id="KW-0809">Transit peptide</keyword>
<dbReference type="AlphaFoldDB" id="A0ABC8V0K9"/>
<dbReference type="SMART" id="SM00733">
    <property type="entry name" value="Mterf"/>
    <property type="match status" value="3"/>
</dbReference>
<dbReference type="Pfam" id="PF02536">
    <property type="entry name" value="mTERF"/>
    <property type="match status" value="1"/>
</dbReference>
<evidence type="ECO:0000256" key="2">
    <source>
        <dbReference type="ARBA" id="ARBA00022472"/>
    </source>
</evidence>
<evidence type="ECO:0000256" key="1">
    <source>
        <dbReference type="ARBA" id="ARBA00007692"/>
    </source>
</evidence>
<evidence type="ECO:0000256" key="3">
    <source>
        <dbReference type="ARBA" id="ARBA00022946"/>
    </source>
</evidence>
<dbReference type="GO" id="GO:0006353">
    <property type="term" value="P:DNA-templated transcription termination"/>
    <property type="evidence" value="ECO:0007669"/>
    <property type="project" value="UniProtKB-KW"/>
</dbReference>
<accession>A0ABC8V0K9</accession>
<comment type="similarity">
    <text evidence="1">Belongs to the mTERF family.</text>
</comment>
<dbReference type="InterPro" id="IPR003690">
    <property type="entry name" value="MTERF"/>
</dbReference>
<protein>
    <submittedName>
        <fullName evidence="4">Uncharacterized protein</fullName>
    </submittedName>
</protein>
<keyword evidence="2" id="KW-0806">Transcription termination</keyword>
<sequence>MTMHFSRSLVSLSLQNRSHLHKPHISFSLSLLFFSSSTPKGSNSTITVSDYFVYKHQFSPETAAKVSTVLNYVKNPKKFDSILSYLKESGLSETHLEIVVRRMPSVLSANLDQTVKPKIKVFQELGISPTSIAEIISGNPRVLNSSTVNWVGPILALRNTLGSSFDVPKFLMACRWFLRYKFENTMLPNIELMKSLGISSSQIMSVENRLKPRLRVLEILENKELRRKKQSLTTICKMSNKKFCDKFVLPYSNEVGKIYV</sequence>
<keyword evidence="2" id="KW-0804">Transcription</keyword>
<proteinExistence type="inferred from homology"/>
<dbReference type="InterPro" id="IPR038538">
    <property type="entry name" value="MTERF_sf"/>
</dbReference>
<organism evidence="4 5">
    <name type="scientific">Ilex paraguariensis</name>
    <name type="common">yerba mate</name>
    <dbReference type="NCBI Taxonomy" id="185542"/>
    <lineage>
        <taxon>Eukaryota</taxon>
        <taxon>Viridiplantae</taxon>
        <taxon>Streptophyta</taxon>
        <taxon>Embryophyta</taxon>
        <taxon>Tracheophyta</taxon>
        <taxon>Spermatophyta</taxon>
        <taxon>Magnoliopsida</taxon>
        <taxon>eudicotyledons</taxon>
        <taxon>Gunneridae</taxon>
        <taxon>Pentapetalae</taxon>
        <taxon>asterids</taxon>
        <taxon>campanulids</taxon>
        <taxon>Aquifoliales</taxon>
        <taxon>Aquifoliaceae</taxon>
        <taxon>Ilex</taxon>
    </lineage>
</organism>